<accession>A0A4C2AC79</accession>
<gene>
    <name evidence="1" type="ORF">EVAR_59887_1</name>
</gene>
<evidence type="ECO:0000313" key="1">
    <source>
        <dbReference type="EMBL" id="GBP98461.1"/>
    </source>
</evidence>
<protein>
    <submittedName>
        <fullName evidence="1">Uncharacterized protein</fullName>
    </submittedName>
</protein>
<dbReference type="Proteomes" id="UP000299102">
    <property type="component" value="Unassembled WGS sequence"/>
</dbReference>
<proteinExistence type="predicted"/>
<dbReference type="EMBL" id="BGZK01003148">
    <property type="protein sequence ID" value="GBP98461.1"/>
    <property type="molecule type" value="Genomic_DNA"/>
</dbReference>
<dbReference type="AlphaFoldDB" id="A0A4C2AC79"/>
<comment type="caution">
    <text evidence="1">The sequence shown here is derived from an EMBL/GenBank/DDBJ whole genome shotgun (WGS) entry which is preliminary data.</text>
</comment>
<name>A0A4C2AC79_EUMVA</name>
<sequence length="94" mass="10827">MVCGRGICGAKEVYEQAAVDADDELETVLHRQDREERMGWYLQGHQEHWEKPGGCFTYQRLGADVQPEQVCRPSWRMIPFSLMTVSTDGHTTRN</sequence>
<evidence type="ECO:0000313" key="2">
    <source>
        <dbReference type="Proteomes" id="UP000299102"/>
    </source>
</evidence>
<organism evidence="1 2">
    <name type="scientific">Eumeta variegata</name>
    <name type="common">Bagworm moth</name>
    <name type="synonym">Eumeta japonica</name>
    <dbReference type="NCBI Taxonomy" id="151549"/>
    <lineage>
        <taxon>Eukaryota</taxon>
        <taxon>Metazoa</taxon>
        <taxon>Ecdysozoa</taxon>
        <taxon>Arthropoda</taxon>
        <taxon>Hexapoda</taxon>
        <taxon>Insecta</taxon>
        <taxon>Pterygota</taxon>
        <taxon>Neoptera</taxon>
        <taxon>Endopterygota</taxon>
        <taxon>Lepidoptera</taxon>
        <taxon>Glossata</taxon>
        <taxon>Ditrysia</taxon>
        <taxon>Tineoidea</taxon>
        <taxon>Psychidae</taxon>
        <taxon>Oiketicinae</taxon>
        <taxon>Eumeta</taxon>
    </lineage>
</organism>
<reference evidence="1 2" key="1">
    <citation type="journal article" date="2019" name="Commun. Biol.">
        <title>The bagworm genome reveals a unique fibroin gene that provides high tensile strength.</title>
        <authorList>
            <person name="Kono N."/>
            <person name="Nakamura H."/>
            <person name="Ohtoshi R."/>
            <person name="Tomita M."/>
            <person name="Numata K."/>
            <person name="Arakawa K."/>
        </authorList>
    </citation>
    <scope>NUCLEOTIDE SEQUENCE [LARGE SCALE GENOMIC DNA]</scope>
</reference>
<keyword evidence="2" id="KW-1185">Reference proteome</keyword>